<evidence type="ECO:0000313" key="3">
    <source>
        <dbReference type="Proteomes" id="UP000576393"/>
    </source>
</evidence>
<comment type="caution">
    <text evidence="2">The sequence shown here is derived from an EMBL/GenBank/DDBJ whole genome shotgun (WGS) entry which is preliminary data.</text>
</comment>
<keyword evidence="1" id="KW-0472">Membrane</keyword>
<dbReference type="EMBL" id="JACCCO010000001">
    <property type="protein sequence ID" value="NYF38100.1"/>
    <property type="molecule type" value="Genomic_DNA"/>
</dbReference>
<sequence length="754" mass="80480">MAPGTVRTLDETALVRACREGRTVRARDGGRLVVEARLVRELCRRGREEIDPRGLTVEGARITGDLDLSGMEVPFPLRFTGCTFDRPVDLDGADLHLLALDGCAVPGLRANGLRVRRDLDLSRSRVTGDLQTTASTSRSAAVWLCESEIGGRLLCLDTVVESSDRAIQADRMRVGGTVRLLHGFEARGGLRLLGVQVAGSLDLTGARLTHPDRGLALDLGDAQIGGSVFLIDDQTGRRPLVRGCVNLGNARISGRLLIRHAAFEPAEMIRGAGYASGRDGGDAISAPGLFVGGELSVEGECGIGGGVDLAMGSFGAIRIHRGSSFTVGGGRALDLTNAELRSGLLIEAGTAVEGTLRLAGARIRGDLVVRGTRWSRPEKDTLIAAQGVVVDGVVDLRDVETDGGKVRFRSATLGDLLDAHGARLRNPGGEALALQQALVRGPVLLGGGFAAEGRVTLNRCAVEGRLDCDGGTFAGGLDAVSAAVRSGMRLRWAEIPPRVDLTGASTTVLSDDPARWPRDSAISGFVYDRFDGAWDWRARRDWLRAIVPFDAGPYEQAARVFRQHGRPVEAENLLIEQRRQARKVFPPGGRSPRRWIRNARDLLYGLTVGYGYRPGRVLWMLGALLALVGVMTMIPAVQQTLRATDPRGNVYAVDGRLVTVDDVSAPGDGTATAARRGARPGPCGDGQVRCFDPLFYTVDTVIPLVSLGQRATWYPETRSSAGRWVSASLNVAGLLGWLLSTVVVLSFARLARPA</sequence>
<reference evidence="2 3" key="1">
    <citation type="submission" date="2020-07" db="EMBL/GenBank/DDBJ databases">
        <title>Sequencing the genomes of 1000 actinobacteria strains.</title>
        <authorList>
            <person name="Klenk H.-P."/>
        </authorList>
    </citation>
    <scope>NUCLEOTIDE SEQUENCE [LARGE SCALE GENOMIC DNA]</scope>
    <source>
        <strain evidence="2 3">DSM 45763</strain>
    </source>
</reference>
<name>A0A852UQ23_9ACTN</name>
<organism evidence="2 3">
    <name type="scientific">Streptosporangium sandarakinum</name>
    <dbReference type="NCBI Taxonomy" id="1260955"/>
    <lineage>
        <taxon>Bacteria</taxon>
        <taxon>Bacillati</taxon>
        <taxon>Actinomycetota</taxon>
        <taxon>Actinomycetes</taxon>
        <taxon>Streptosporangiales</taxon>
        <taxon>Streptosporangiaceae</taxon>
        <taxon>Streptosporangium</taxon>
    </lineage>
</organism>
<gene>
    <name evidence="2" type="ORF">HDA43_000259</name>
</gene>
<evidence type="ECO:0008006" key="4">
    <source>
        <dbReference type="Google" id="ProtNLM"/>
    </source>
</evidence>
<evidence type="ECO:0000256" key="1">
    <source>
        <dbReference type="SAM" id="Phobius"/>
    </source>
</evidence>
<proteinExistence type="predicted"/>
<keyword evidence="1" id="KW-1133">Transmembrane helix</keyword>
<protein>
    <recommendedName>
        <fullName evidence="4">Membrane-associated oxidoreductase</fullName>
    </recommendedName>
</protein>
<dbReference type="Proteomes" id="UP000576393">
    <property type="component" value="Unassembled WGS sequence"/>
</dbReference>
<evidence type="ECO:0000313" key="2">
    <source>
        <dbReference type="EMBL" id="NYF38100.1"/>
    </source>
</evidence>
<keyword evidence="3" id="KW-1185">Reference proteome</keyword>
<keyword evidence="1" id="KW-0812">Transmembrane</keyword>
<dbReference type="AlphaFoldDB" id="A0A852UQ23"/>
<accession>A0A852UQ23</accession>
<feature type="transmembrane region" description="Helical" evidence="1">
    <location>
        <begin position="727"/>
        <end position="748"/>
    </location>
</feature>
<feature type="transmembrane region" description="Helical" evidence="1">
    <location>
        <begin position="617"/>
        <end position="637"/>
    </location>
</feature>